<organism evidence="6 7">
    <name type="scientific">Gluconacetobacter tumulisoli</name>
    <dbReference type="NCBI Taxonomy" id="1286189"/>
    <lineage>
        <taxon>Bacteria</taxon>
        <taxon>Pseudomonadati</taxon>
        <taxon>Pseudomonadota</taxon>
        <taxon>Alphaproteobacteria</taxon>
        <taxon>Acetobacterales</taxon>
        <taxon>Acetobacteraceae</taxon>
        <taxon>Gluconacetobacter</taxon>
    </lineage>
</organism>
<dbReference type="Pfam" id="PF02237">
    <property type="entry name" value="BPL_C"/>
    <property type="match status" value="1"/>
</dbReference>
<sequence length="271" mass="28514">MNEADPARPATLPGATSWRLEIYDELGSTSDLCLERAQAGAAARLGVMARRQVRGRGSRGRDWQDPGGNLAFSVLLRPDGAGGWPAGLWPFIAGLAFYDALAPWISDPASLRLKWPNDLLLDGRKAAGILIESGGEADRWLVIGFGANLRAAPPIPGRDLACVAEYGPPPVPEIVAQGICDGLDRWMAVCGRGGFAPVRQAWLEHAHPPGTRLVVRGESGQVEGSFEGLDAQGLLLLRCADGTRRISAGEILLLDRGAMAPPAGDGTAAAT</sequence>
<dbReference type="SUPFAM" id="SSF55681">
    <property type="entry name" value="Class II aaRS and biotin synthetases"/>
    <property type="match status" value="1"/>
</dbReference>
<evidence type="ECO:0000313" key="6">
    <source>
        <dbReference type="EMBL" id="MBB2202831.1"/>
    </source>
</evidence>
<dbReference type="PROSITE" id="PS51733">
    <property type="entry name" value="BPL_LPL_CATALYTIC"/>
    <property type="match status" value="1"/>
</dbReference>
<comment type="caution">
    <text evidence="6">The sequence shown here is derived from an EMBL/GenBank/DDBJ whole genome shotgun (WGS) entry which is preliminary data.</text>
</comment>
<evidence type="ECO:0000256" key="4">
    <source>
        <dbReference type="ARBA" id="ARBA00047846"/>
    </source>
</evidence>
<dbReference type="GO" id="GO:0004077">
    <property type="term" value="F:biotin--[biotin carboxyl-carrier protein] ligase activity"/>
    <property type="evidence" value="ECO:0007669"/>
    <property type="project" value="UniProtKB-EC"/>
</dbReference>
<dbReference type="Gene3D" id="3.30.930.10">
    <property type="entry name" value="Bira Bifunctional Protein, Domain 2"/>
    <property type="match status" value="1"/>
</dbReference>
<comment type="catalytic activity">
    <reaction evidence="4">
        <text>biotin + L-lysyl-[protein] + ATP = N(6)-biotinyl-L-lysyl-[protein] + AMP + diphosphate + H(+)</text>
        <dbReference type="Rhea" id="RHEA:11756"/>
        <dbReference type="Rhea" id="RHEA-COMP:9752"/>
        <dbReference type="Rhea" id="RHEA-COMP:10505"/>
        <dbReference type="ChEBI" id="CHEBI:15378"/>
        <dbReference type="ChEBI" id="CHEBI:29969"/>
        <dbReference type="ChEBI" id="CHEBI:30616"/>
        <dbReference type="ChEBI" id="CHEBI:33019"/>
        <dbReference type="ChEBI" id="CHEBI:57586"/>
        <dbReference type="ChEBI" id="CHEBI:83144"/>
        <dbReference type="ChEBI" id="CHEBI:456215"/>
        <dbReference type="EC" id="6.3.4.15"/>
    </reaction>
</comment>
<dbReference type="Gene3D" id="2.30.30.100">
    <property type="match status" value="1"/>
</dbReference>
<name>A0A7W4K9H4_9PROT</name>
<gene>
    <name evidence="6" type="ORF">HLH28_14840</name>
</gene>
<evidence type="ECO:0000256" key="2">
    <source>
        <dbReference type="ARBA" id="ARBA00023267"/>
    </source>
</evidence>
<accession>A0A7W4K9H4</accession>
<dbReference type="InterPro" id="IPR003142">
    <property type="entry name" value="BPL_C"/>
</dbReference>
<dbReference type="InterPro" id="IPR004143">
    <property type="entry name" value="BPL_LPL_catalytic"/>
</dbReference>
<dbReference type="CDD" id="cd16442">
    <property type="entry name" value="BPL"/>
    <property type="match status" value="1"/>
</dbReference>
<dbReference type="Proteomes" id="UP000578030">
    <property type="component" value="Unassembled WGS sequence"/>
</dbReference>
<evidence type="ECO:0000259" key="5">
    <source>
        <dbReference type="PROSITE" id="PS51733"/>
    </source>
</evidence>
<dbReference type="AlphaFoldDB" id="A0A7W4K9H4"/>
<evidence type="ECO:0000256" key="3">
    <source>
        <dbReference type="ARBA" id="ARBA00024227"/>
    </source>
</evidence>
<dbReference type="Pfam" id="PF03099">
    <property type="entry name" value="BPL_LplA_LipB"/>
    <property type="match status" value="1"/>
</dbReference>
<protein>
    <recommendedName>
        <fullName evidence="3">biotin--[biotin carboxyl-carrier protein] ligase</fullName>
        <ecNumber evidence="3">6.3.4.15</ecNumber>
    </recommendedName>
</protein>
<feature type="domain" description="BPL/LPL catalytic" evidence="5">
    <location>
        <begin position="11"/>
        <end position="191"/>
    </location>
</feature>
<proteinExistence type="predicted"/>
<keyword evidence="7" id="KW-1185">Reference proteome</keyword>
<keyword evidence="1 6" id="KW-0436">Ligase</keyword>
<evidence type="ECO:0000256" key="1">
    <source>
        <dbReference type="ARBA" id="ARBA00022598"/>
    </source>
</evidence>
<dbReference type="InterPro" id="IPR004408">
    <property type="entry name" value="Biotin_CoA_COase_ligase"/>
</dbReference>
<dbReference type="InterPro" id="IPR045864">
    <property type="entry name" value="aa-tRNA-synth_II/BPL/LPL"/>
</dbReference>
<reference evidence="6 7" key="1">
    <citation type="submission" date="2020-04" db="EMBL/GenBank/DDBJ databases">
        <title>Description of novel Gluconacetobacter.</title>
        <authorList>
            <person name="Sombolestani A."/>
        </authorList>
    </citation>
    <scope>NUCLEOTIDE SEQUENCE [LARGE SCALE GENOMIC DNA]</scope>
    <source>
        <strain evidence="6 7">LMG 27802</strain>
    </source>
</reference>
<keyword evidence="2" id="KW-0092">Biotin</keyword>
<dbReference type="GO" id="GO:0005737">
    <property type="term" value="C:cytoplasm"/>
    <property type="evidence" value="ECO:0007669"/>
    <property type="project" value="TreeGrafter"/>
</dbReference>
<dbReference type="EC" id="6.3.4.15" evidence="3"/>
<dbReference type="PANTHER" id="PTHR12835:SF5">
    <property type="entry name" value="BIOTIN--PROTEIN LIGASE"/>
    <property type="match status" value="1"/>
</dbReference>
<evidence type="ECO:0000313" key="7">
    <source>
        <dbReference type="Proteomes" id="UP000578030"/>
    </source>
</evidence>
<dbReference type="RefSeq" id="WP_182960584.1">
    <property type="nucleotide sequence ID" value="NZ_JABEQM010000014.1"/>
</dbReference>
<dbReference type="PANTHER" id="PTHR12835">
    <property type="entry name" value="BIOTIN PROTEIN LIGASE"/>
    <property type="match status" value="1"/>
</dbReference>
<dbReference type="EMBL" id="JABEQM010000014">
    <property type="protein sequence ID" value="MBB2202831.1"/>
    <property type="molecule type" value="Genomic_DNA"/>
</dbReference>
<dbReference type="NCBIfam" id="TIGR00121">
    <property type="entry name" value="birA_ligase"/>
    <property type="match status" value="1"/>
</dbReference>